<feature type="compositionally biased region" description="Polar residues" evidence="3">
    <location>
        <begin position="135"/>
        <end position="166"/>
    </location>
</feature>
<feature type="region of interest" description="Disordered" evidence="3">
    <location>
        <begin position="547"/>
        <end position="570"/>
    </location>
</feature>
<dbReference type="RefSeq" id="XP_002417744.1">
    <property type="nucleotide sequence ID" value="XM_002417699.1"/>
</dbReference>
<dbReference type="SMART" id="SM00671">
    <property type="entry name" value="SEL1"/>
    <property type="match status" value="5"/>
</dbReference>
<feature type="region of interest" description="Disordered" evidence="3">
    <location>
        <begin position="466"/>
        <end position="526"/>
    </location>
</feature>
<proteinExistence type="predicted"/>
<feature type="compositionally biased region" description="Polar residues" evidence="3">
    <location>
        <begin position="184"/>
        <end position="197"/>
    </location>
</feature>
<feature type="region of interest" description="Disordered" evidence="3">
    <location>
        <begin position="831"/>
        <end position="885"/>
    </location>
</feature>
<accession>B9W9H4</accession>
<feature type="compositionally biased region" description="Acidic residues" evidence="3">
    <location>
        <begin position="596"/>
        <end position="609"/>
    </location>
</feature>
<feature type="region of interest" description="Disordered" evidence="3">
    <location>
        <begin position="659"/>
        <end position="785"/>
    </location>
</feature>
<evidence type="ECO:0000256" key="1">
    <source>
        <dbReference type="ARBA" id="ARBA00022737"/>
    </source>
</evidence>
<dbReference type="GeneID" id="8045293"/>
<feature type="compositionally biased region" description="Polar residues" evidence="3">
    <location>
        <begin position="547"/>
        <end position="557"/>
    </location>
</feature>
<reference evidence="5 6" key="1">
    <citation type="journal article" date="2009" name="Genome Res.">
        <title>Comparative genomics of the fungal pathogens Candida dubliniensis and Candida albicans.</title>
        <authorList>
            <person name="Jackson A.P."/>
            <person name="Gamble J.A."/>
            <person name="Yeomans T."/>
            <person name="Moran G.P."/>
            <person name="Saunders D."/>
            <person name="Harris D."/>
            <person name="Aslett M."/>
            <person name="Barrell J.F."/>
            <person name="Butler G."/>
            <person name="Citiulo F."/>
            <person name="Coleman D.C."/>
            <person name="de Groot P.W.J."/>
            <person name="Goodwin T.J."/>
            <person name="Quail M.A."/>
            <person name="McQuillan J."/>
            <person name="Munro C.A."/>
            <person name="Pain A."/>
            <person name="Poulter R.T."/>
            <person name="Rajandream M.A."/>
            <person name="Renauld H."/>
            <person name="Spiering M.J."/>
            <person name="Tivey A."/>
            <person name="Gow N.A.R."/>
            <person name="Barrell B."/>
            <person name="Sullivan D.J."/>
            <person name="Berriman M."/>
        </authorList>
    </citation>
    <scope>NUCLEOTIDE SEQUENCE [LARGE SCALE GENOMIC DNA]</scope>
    <source>
        <strain evidence="6">CD36 / ATCC MYA-646 / CBS 7987 / NCPF 3949 / NRRL Y-17841</strain>
    </source>
</reference>
<protein>
    <submittedName>
        <fullName evidence="5">Uncharacterized protein</fullName>
    </submittedName>
</protein>
<evidence type="ECO:0000313" key="5">
    <source>
        <dbReference type="EMBL" id="CAX45457.1"/>
    </source>
</evidence>
<keyword evidence="1" id="KW-0677">Repeat</keyword>
<dbReference type="Gene3D" id="1.25.40.10">
    <property type="entry name" value="Tetratricopeptide repeat domain"/>
    <property type="match status" value="2"/>
</dbReference>
<feature type="compositionally biased region" description="Polar residues" evidence="3">
    <location>
        <begin position="481"/>
        <end position="506"/>
    </location>
</feature>
<organism evidence="5 6">
    <name type="scientific">Candida dubliniensis (strain CD36 / ATCC MYA-646 / CBS 7987 / NCPF 3949 / NRRL Y-17841)</name>
    <name type="common">Yeast</name>
    <dbReference type="NCBI Taxonomy" id="573826"/>
    <lineage>
        <taxon>Eukaryota</taxon>
        <taxon>Fungi</taxon>
        <taxon>Dikarya</taxon>
        <taxon>Ascomycota</taxon>
        <taxon>Saccharomycotina</taxon>
        <taxon>Pichiomycetes</taxon>
        <taxon>Debaryomycetaceae</taxon>
        <taxon>Candida/Lodderomyces clade</taxon>
        <taxon>Candida</taxon>
    </lineage>
</organism>
<feature type="compositionally biased region" description="Basic and acidic residues" evidence="3">
    <location>
        <begin position="167"/>
        <end position="179"/>
    </location>
</feature>
<gene>
    <name evidence="4" type="ordered locus">Cd36_11030</name>
    <name evidence="5" type="ORF">CD36_11030</name>
</gene>
<dbReference type="VEuPathDB" id="FungiDB:CD36_11030"/>
<feature type="region of interest" description="Disordered" evidence="3">
    <location>
        <begin position="585"/>
        <end position="615"/>
    </location>
</feature>
<keyword evidence="6" id="KW-1185">Reference proteome</keyword>
<evidence type="ECO:0000256" key="3">
    <source>
        <dbReference type="SAM" id="MobiDB-lite"/>
    </source>
</evidence>
<feature type="compositionally biased region" description="Basic residues" evidence="3">
    <location>
        <begin position="754"/>
        <end position="767"/>
    </location>
</feature>
<sequence length="1317" mass="150583">MGLLTKIKESKHRRSQTRSSIFSTNESEASHTSSDTSNYEPPQSVKQVPTALLPMRKQRHPRPKSDYVYEKSLPQEPVHNRSRSEDVNELPILSMGDETLQVPLNEIKQDIDQKSQLDPVLSKQTNAKLHRKSPSNDYDITNGSQYNSNSNVNGSDYSKQTSCDDQNQSREKNIQHDPTKSAFDYSNPQVSQPQPENLQPMHEQMQTSESKVSYEPVDQHNDYSEQQSSYANQSFNYSHSPVADQQQLYLQGNNPQRQSPRFSSNNNLFAQENQTSEQFNVWQPDQFFTPYQMYQANSFYQPVPAVTTSFANDDNSADDQESNSSSNYETSSSEELDDEEEEEGDNDDDDDSVSSGSTAPVTQHPYYEQWRRYYEALAMQQQQFMNRQSMYGPNFQGFNPMMYFANPQMMQMQMQMPYFFNPMMMQGNNGANPQVNSDAAAMFRQQMQQMQQFSQSMQNLYNQPQAPQQFNNEQPQQQQQLPSRSPYTPTNSNQASKRNSYINFNESQEKVSSREPPKNDFLSSYKKSRNLNTETIDEDENELILQSRKSTVKSNRYPSAPIGTPTQERFSTCDRNSRVTSLQMNFKPAGYGKYQDDEEEEEEEKDNEFEGSSSRVLSKVRQASLGGNIDSLAKLNLQDSNGALNRHISDYTKYLFDDDEDDSDAEEDQNRTVHVSASGDNDRTLISERRGKAEDDFNHNSNAQLPTPNTDDGLSRQGTSASEASIQSDGSLKFTVADNKRRSNLPLKSVTNNKPKKKTKNAKKSKKTRDSQPPMGHDYNPNMSLPELSMGMMPFASSIAGPPPVNFDGSPSVEQMMMMNYSNPMLAQTTEYSGASTPSKRRQSISTVDSRPRSMMVDTPTPKANKRSSVPVYTSQQKQKQQQQLQQLQQQQQQQQQKIVPVTKTPASKSTPVKVQDSTISKKIDEFVRLRSRIAAGNKTPEYRLHWVKMLIAATNYKLYSYINIKGEPIYQEQAVSNKAQFIKSSVTHILKLIKELSSGTYEADGVKCEAFFIYANLLKQDYLVSYNQDFNMEKNIDKAIEYYDKVLEINPKDFKALYKLGEIFEYEFDDEFNKAVEYYTAAAKFGYNRAILKMAMLYLQVPQMRSIKYMKYLKDLSNIDLNEVRLDEEDSSEMEEVIGLACYELGKIFEGIYPGDLTQEDEFIQKSLDMAPVNYAKSLTYYNKSAKLNCLLAQVRLGIVYERGELNRQRNPNKSIQWYIKASSSPLSFKRHPDAMVGLARWCLTGSEGASKHIPVPVPDRAVMWCKRAIDEFSSPDAMNFMGELCEMGIAKGRPQYWYDKAYKMGNREVGRKLGF</sequence>
<feature type="compositionally biased region" description="Low complexity" evidence="3">
    <location>
        <begin position="466"/>
        <end position="480"/>
    </location>
</feature>
<dbReference type="InterPro" id="IPR006597">
    <property type="entry name" value="Sel1-like"/>
</dbReference>
<dbReference type="Pfam" id="PF08238">
    <property type="entry name" value="Sel1"/>
    <property type="match status" value="6"/>
</dbReference>
<feature type="region of interest" description="Disordered" evidence="3">
    <location>
        <begin position="1"/>
        <end position="229"/>
    </location>
</feature>
<dbReference type="Proteomes" id="UP000002605">
    <property type="component" value="Chromosome 1"/>
</dbReference>
<dbReference type="EMBL" id="FM992688">
    <property type="protein sequence ID" value="CAX45457.1"/>
    <property type="molecule type" value="Genomic_DNA"/>
</dbReference>
<dbReference type="SUPFAM" id="SSF81901">
    <property type="entry name" value="HCP-like"/>
    <property type="match status" value="1"/>
</dbReference>
<name>B9W9H4_CANDC</name>
<feature type="compositionally biased region" description="Polar residues" evidence="3">
    <location>
        <begin position="831"/>
        <end position="849"/>
    </location>
</feature>
<feature type="compositionally biased region" description="Polar residues" evidence="3">
    <location>
        <begin position="17"/>
        <end position="47"/>
    </location>
</feature>
<feature type="compositionally biased region" description="Low complexity" evidence="3">
    <location>
        <begin position="876"/>
        <end position="885"/>
    </location>
</feature>
<dbReference type="PANTHER" id="PTHR46430:SF3">
    <property type="entry name" value="ACTIVATOR OF C KINASE PROTEIN 1"/>
    <property type="match status" value="1"/>
</dbReference>
<feature type="region of interest" description="Disordered" evidence="3">
    <location>
        <begin position="310"/>
        <end position="361"/>
    </location>
</feature>
<feature type="compositionally biased region" description="Low complexity" evidence="3">
    <location>
        <begin position="322"/>
        <end position="331"/>
    </location>
</feature>
<feature type="compositionally biased region" description="Basic and acidic residues" evidence="3">
    <location>
        <begin position="507"/>
        <end position="518"/>
    </location>
</feature>
<dbReference type="PROSITE" id="PS50005">
    <property type="entry name" value="TPR"/>
    <property type="match status" value="1"/>
</dbReference>
<dbReference type="CGD" id="CAL0000163996">
    <property type="gene designation" value="Cd36_11030"/>
</dbReference>
<evidence type="ECO:0000313" key="6">
    <source>
        <dbReference type="Proteomes" id="UP000002605"/>
    </source>
</evidence>
<dbReference type="HOGENOM" id="CLU_006122_0_0_1"/>
<dbReference type="InterPro" id="IPR051726">
    <property type="entry name" value="Chitin_Synth_Reg"/>
</dbReference>
<dbReference type="eggNOG" id="KOG1550">
    <property type="taxonomic scope" value="Eukaryota"/>
</dbReference>
<dbReference type="PANTHER" id="PTHR46430">
    <property type="entry name" value="PROTEIN SKT5-RELATED"/>
    <property type="match status" value="1"/>
</dbReference>
<dbReference type="KEGG" id="cdu:CD36_11030"/>
<keyword evidence="2" id="KW-0802">TPR repeat</keyword>
<feature type="compositionally biased region" description="Basic and acidic residues" evidence="3">
    <location>
        <begin position="680"/>
        <end position="698"/>
    </location>
</feature>
<evidence type="ECO:0000256" key="2">
    <source>
        <dbReference type="PROSITE-ProRule" id="PRU00339"/>
    </source>
</evidence>
<feature type="compositionally biased region" description="Polar residues" evidence="3">
    <location>
        <begin position="699"/>
        <end position="730"/>
    </location>
</feature>
<dbReference type="InterPro" id="IPR019734">
    <property type="entry name" value="TPR_rpt"/>
</dbReference>
<dbReference type="OrthoDB" id="272077at2759"/>
<evidence type="ECO:0000313" key="4">
    <source>
        <dbReference type="CGD" id="CAL0000163996"/>
    </source>
</evidence>
<feature type="compositionally biased region" description="Acidic residues" evidence="3">
    <location>
        <begin position="332"/>
        <end position="352"/>
    </location>
</feature>
<feature type="repeat" description="TPR" evidence="2">
    <location>
        <begin position="1021"/>
        <end position="1054"/>
    </location>
</feature>
<dbReference type="InterPro" id="IPR011990">
    <property type="entry name" value="TPR-like_helical_dom_sf"/>
</dbReference>